<dbReference type="OrthoDB" id="2163268at2759"/>
<gene>
    <name evidence="2" type="ORF">CAOG_004436</name>
</gene>
<name>A0A0D2UF12_CAPO3</name>
<dbReference type="EMBL" id="KE346365">
    <property type="protein sequence ID" value="KJE93681.1"/>
    <property type="molecule type" value="Genomic_DNA"/>
</dbReference>
<evidence type="ECO:0008006" key="4">
    <source>
        <dbReference type="Google" id="ProtNLM"/>
    </source>
</evidence>
<dbReference type="InterPro" id="IPR052394">
    <property type="entry name" value="LRR-containing"/>
</dbReference>
<reference evidence="3" key="1">
    <citation type="submission" date="2011-02" db="EMBL/GenBank/DDBJ databases">
        <title>The Genome Sequence of Capsaspora owczarzaki ATCC 30864.</title>
        <authorList>
            <person name="Russ C."/>
            <person name="Cuomo C."/>
            <person name="Burger G."/>
            <person name="Gray M.W."/>
            <person name="Holland P.W.H."/>
            <person name="King N."/>
            <person name="Lang F.B.F."/>
            <person name="Roger A.J."/>
            <person name="Ruiz-Trillo I."/>
            <person name="Young S.K."/>
            <person name="Zeng Q."/>
            <person name="Gargeya S."/>
            <person name="Alvarado L."/>
            <person name="Berlin A."/>
            <person name="Chapman S.B."/>
            <person name="Chen Z."/>
            <person name="Freedman E."/>
            <person name="Gellesch M."/>
            <person name="Goldberg J."/>
            <person name="Griggs A."/>
            <person name="Gujja S."/>
            <person name="Heilman E."/>
            <person name="Heiman D."/>
            <person name="Howarth C."/>
            <person name="Mehta T."/>
            <person name="Neiman D."/>
            <person name="Pearson M."/>
            <person name="Roberts A."/>
            <person name="Saif S."/>
            <person name="Shea T."/>
            <person name="Shenoy N."/>
            <person name="Sisk P."/>
            <person name="Stolte C."/>
            <person name="Sykes S."/>
            <person name="White J."/>
            <person name="Yandava C."/>
            <person name="Haas B."/>
            <person name="Nusbaum C."/>
            <person name="Birren B."/>
        </authorList>
    </citation>
    <scope>NUCLEOTIDE SEQUENCE</scope>
    <source>
        <strain evidence="3">ATCC 30864</strain>
    </source>
</reference>
<dbReference type="Pfam" id="PF13516">
    <property type="entry name" value="LRR_6"/>
    <property type="match status" value="3"/>
</dbReference>
<dbReference type="Gene3D" id="3.80.10.10">
    <property type="entry name" value="Ribonuclease Inhibitor"/>
    <property type="match status" value="1"/>
</dbReference>
<dbReference type="InterPro" id="IPR001611">
    <property type="entry name" value="Leu-rich_rpt"/>
</dbReference>
<feature type="compositionally biased region" description="Low complexity" evidence="1">
    <location>
        <begin position="9"/>
        <end position="32"/>
    </location>
</feature>
<proteinExistence type="predicted"/>
<feature type="compositionally biased region" description="Acidic residues" evidence="1">
    <location>
        <begin position="33"/>
        <end position="43"/>
    </location>
</feature>
<dbReference type="PANTHER" id="PTHR24114">
    <property type="entry name" value="LEUCINE RICH REPEAT FAMILY PROTEIN"/>
    <property type="match status" value="1"/>
</dbReference>
<evidence type="ECO:0000313" key="3">
    <source>
        <dbReference type="Proteomes" id="UP000008743"/>
    </source>
</evidence>
<dbReference type="eggNOG" id="KOG4308">
    <property type="taxonomic scope" value="Eukaryota"/>
</dbReference>
<dbReference type="InterPro" id="IPR032675">
    <property type="entry name" value="LRR_dom_sf"/>
</dbReference>
<evidence type="ECO:0000256" key="1">
    <source>
        <dbReference type="SAM" id="MobiDB-lite"/>
    </source>
</evidence>
<sequence>MSSDDESSGNESSDNESGSSYTGSSDTGSSENESSDSESEDNESVSTRATIVEELKTNTRLTTLGVCNLDDAGLQEVAEALKANTTLTKIGLQNNQIGDAGARAIAETLKVNTTLTQVYLHANQIGDVGARAFAETLKVNTTLISLNLPRNCISKAGVQAIDEARKVNSTQMVLASSAQMHPLVLCLHPRLATAEDVQTVLCLLTCGTELDEQPSLVLPALPVELAERITDEATHWQGVLRTKRLRFDADTPAHVLKATVPRSINANPIRVKAIQVLRDRKSCHNSDSTGSTGAFDVIVRDEHGAVRHECTVKPTFVESTLEFMSISPADHPIIRQMREGWEVQVRRSAFALDLHFESLYVGYTTI</sequence>
<keyword evidence="3" id="KW-1185">Reference proteome</keyword>
<accession>A0A0D2UF12</accession>
<dbReference type="Proteomes" id="UP000008743">
    <property type="component" value="Unassembled WGS sequence"/>
</dbReference>
<dbReference type="SMART" id="SM00368">
    <property type="entry name" value="LRR_RI"/>
    <property type="match status" value="4"/>
</dbReference>
<feature type="region of interest" description="Disordered" evidence="1">
    <location>
        <begin position="1"/>
        <end position="48"/>
    </location>
</feature>
<dbReference type="SUPFAM" id="SSF52047">
    <property type="entry name" value="RNI-like"/>
    <property type="match status" value="1"/>
</dbReference>
<dbReference type="PhylomeDB" id="A0A0D2UF12"/>
<dbReference type="InParanoid" id="A0A0D2UF12"/>
<evidence type="ECO:0000313" key="2">
    <source>
        <dbReference type="EMBL" id="KJE93681.1"/>
    </source>
</evidence>
<dbReference type="AlphaFoldDB" id="A0A0D2UF12"/>
<organism evidence="2 3">
    <name type="scientific">Capsaspora owczarzaki (strain ATCC 30864)</name>
    <dbReference type="NCBI Taxonomy" id="595528"/>
    <lineage>
        <taxon>Eukaryota</taxon>
        <taxon>Filasterea</taxon>
        <taxon>Capsaspora</taxon>
    </lineage>
</organism>
<dbReference type="PANTHER" id="PTHR24114:SF2">
    <property type="entry name" value="F-BOX DOMAIN-CONTAINING PROTEIN-RELATED"/>
    <property type="match status" value="1"/>
</dbReference>
<protein>
    <recommendedName>
        <fullName evidence="4">NOD3 protein</fullName>
    </recommendedName>
</protein>